<dbReference type="EMBL" id="CP102103">
    <property type="protein sequence ID" value="UWZ77118.1"/>
    <property type="molecule type" value="Genomic_DNA"/>
</dbReference>
<dbReference type="RefSeq" id="WP_162557623.1">
    <property type="nucleotide sequence ID" value="NZ_CABGLQ010000002.1"/>
</dbReference>
<organism evidence="1 2">
    <name type="scientific">Klebsiella michiganensis</name>
    <dbReference type="NCBI Taxonomy" id="1134687"/>
    <lineage>
        <taxon>Bacteria</taxon>
        <taxon>Pseudomonadati</taxon>
        <taxon>Pseudomonadota</taxon>
        <taxon>Gammaproteobacteria</taxon>
        <taxon>Enterobacterales</taxon>
        <taxon>Enterobacteriaceae</taxon>
        <taxon>Klebsiella/Raoultella group</taxon>
        <taxon>Klebsiella</taxon>
    </lineage>
</organism>
<name>A0AAX3CZN6_9ENTR</name>
<dbReference type="Proteomes" id="UP001060345">
    <property type="component" value="Chromosome"/>
</dbReference>
<protein>
    <submittedName>
        <fullName evidence="1">Uncharacterized protein</fullName>
    </submittedName>
</protein>
<accession>A0AAX3CZN6</accession>
<reference evidence="1" key="1">
    <citation type="submission" date="2022-08" db="EMBL/GenBank/DDBJ databases">
        <title>Genomic characterization and comparative genomic analysis of a strain of klebsiella michiganensis carrying blaKPC-2 isolated from the blood of children with very preterm bloodstream infection.</title>
        <authorList>
            <person name="Zhang N."/>
        </authorList>
    </citation>
    <scope>NUCLEOTIDE SEQUENCE</scope>
    <source>
        <strain evidence="1">BSI-KPN166</strain>
    </source>
</reference>
<sequence>MQNTAKPVIAPILPVAAGVGIADENGGDMPGVFEPSLVGTRFVIQYMTNCHNDEIFVPGFVFRVAGRNKRNAPSFRLKIINGVLVSSIFSRFLMSSQQK</sequence>
<proteinExistence type="predicted"/>
<dbReference type="AlphaFoldDB" id="A0AAX3CZN6"/>
<evidence type="ECO:0000313" key="2">
    <source>
        <dbReference type="Proteomes" id="UP001060345"/>
    </source>
</evidence>
<gene>
    <name evidence="1" type="ORF">NP224_10040</name>
</gene>
<evidence type="ECO:0000313" key="1">
    <source>
        <dbReference type="EMBL" id="UWZ77118.1"/>
    </source>
</evidence>